<feature type="chain" id="PRO_5045691268" description="LamG domain-containing protein" evidence="1">
    <location>
        <begin position="25"/>
        <end position="441"/>
    </location>
</feature>
<accession>A0ABV7JD73</accession>
<evidence type="ECO:0008006" key="4">
    <source>
        <dbReference type="Google" id="ProtNLM"/>
    </source>
</evidence>
<organism evidence="2 3">
    <name type="scientific">Marinicella sediminis</name>
    <dbReference type="NCBI Taxonomy" id="1792834"/>
    <lineage>
        <taxon>Bacteria</taxon>
        <taxon>Pseudomonadati</taxon>
        <taxon>Pseudomonadota</taxon>
        <taxon>Gammaproteobacteria</taxon>
        <taxon>Lysobacterales</taxon>
        <taxon>Marinicellaceae</taxon>
        <taxon>Marinicella</taxon>
    </lineage>
</organism>
<sequence length="441" mass="48360">MTEKSFKQLLILLFLLSFCVTAHSSESVITKTILKADFNDLTPGDSLGEGGAIVGEPIDFDLLDNEVIEDMPGENYLRISNASGLTTPMNVVWQFLDDEEVTNHLLTIAFKFTPTTLDKYSFQVRENGDTNKDFLTVIYDESGTFSASDAAGNISLTNNSFTANTEQDISIEFNMESGTSHMMINGELLFTGRNHGISDRGVGSLLTGYADFNNTTPFLLDDISVIKTIPLSLVLDADLEDKPLGNALGNGGAVINEPELISDDLMTEIIEFGTDNKAVLVDNPTSGVGVIRWEFLDNIEIQEGFISIETDLYFNQLDDYRLYIRESSTSASSFSTVRFFSNGNITLTDSTGFAGTIGTYQAEQLHKFKTIYHLDNDSYSVWLDDELLIEDRLHGVTSGDGIGAFLMGFQPSASADASFVADDIKVGVSNNPFIIFNNGFE</sequence>
<reference evidence="3" key="1">
    <citation type="journal article" date="2019" name="Int. J. Syst. Evol. Microbiol.">
        <title>The Global Catalogue of Microorganisms (GCM) 10K type strain sequencing project: providing services to taxonomists for standard genome sequencing and annotation.</title>
        <authorList>
            <consortium name="The Broad Institute Genomics Platform"/>
            <consortium name="The Broad Institute Genome Sequencing Center for Infectious Disease"/>
            <person name="Wu L."/>
            <person name="Ma J."/>
        </authorList>
    </citation>
    <scope>NUCLEOTIDE SEQUENCE [LARGE SCALE GENOMIC DNA]</scope>
    <source>
        <strain evidence="3">KCTC 42953</strain>
    </source>
</reference>
<proteinExistence type="predicted"/>
<feature type="signal peptide" evidence="1">
    <location>
        <begin position="1"/>
        <end position="24"/>
    </location>
</feature>
<dbReference type="Proteomes" id="UP001595533">
    <property type="component" value="Unassembled WGS sequence"/>
</dbReference>
<keyword evidence="1" id="KW-0732">Signal</keyword>
<comment type="caution">
    <text evidence="2">The sequence shown here is derived from an EMBL/GenBank/DDBJ whole genome shotgun (WGS) entry which is preliminary data.</text>
</comment>
<dbReference type="RefSeq" id="WP_077410034.1">
    <property type="nucleotide sequence ID" value="NZ_JBHRTS010000002.1"/>
</dbReference>
<gene>
    <name evidence="2" type="ORF">ACFODZ_03795</name>
</gene>
<dbReference type="EMBL" id="JBHRTS010000002">
    <property type="protein sequence ID" value="MFC3193362.1"/>
    <property type="molecule type" value="Genomic_DNA"/>
</dbReference>
<protein>
    <recommendedName>
        <fullName evidence="4">LamG domain-containing protein</fullName>
    </recommendedName>
</protein>
<evidence type="ECO:0000313" key="2">
    <source>
        <dbReference type="EMBL" id="MFC3193362.1"/>
    </source>
</evidence>
<name>A0ABV7JD73_9GAMM</name>
<keyword evidence="3" id="KW-1185">Reference proteome</keyword>
<evidence type="ECO:0000313" key="3">
    <source>
        <dbReference type="Proteomes" id="UP001595533"/>
    </source>
</evidence>
<evidence type="ECO:0000256" key="1">
    <source>
        <dbReference type="SAM" id="SignalP"/>
    </source>
</evidence>